<name>A0AA38LU65_9TREE</name>
<dbReference type="Gene3D" id="3.80.10.10">
    <property type="entry name" value="Ribonuclease Inhibitor"/>
    <property type="match status" value="1"/>
</dbReference>
<evidence type="ECO:0000313" key="2">
    <source>
        <dbReference type="EMBL" id="KAI9635263.1"/>
    </source>
</evidence>
<feature type="region of interest" description="Disordered" evidence="1">
    <location>
        <begin position="606"/>
        <end position="625"/>
    </location>
</feature>
<feature type="region of interest" description="Disordered" evidence="1">
    <location>
        <begin position="1027"/>
        <end position="1047"/>
    </location>
</feature>
<dbReference type="Proteomes" id="UP001164286">
    <property type="component" value="Unassembled WGS sequence"/>
</dbReference>
<evidence type="ECO:0000256" key="1">
    <source>
        <dbReference type="SAM" id="MobiDB-lite"/>
    </source>
</evidence>
<feature type="region of interest" description="Disordered" evidence="1">
    <location>
        <begin position="157"/>
        <end position="185"/>
    </location>
</feature>
<dbReference type="EMBL" id="JAKWFO010000005">
    <property type="protein sequence ID" value="KAI9635263.1"/>
    <property type="molecule type" value="Genomic_DNA"/>
</dbReference>
<dbReference type="RefSeq" id="XP_052945040.1">
    <property type="nucleotide sequence ID" value="XM_053092690.1"/>
</dbReference>
<gene>
    <name evidence="2" type="ORF">MKK02DRAFT_43944</name>
</gene>
<evidence type="ECO:0000313" key="3">
    <source>
        <dbReference type="Proteomes" id="UP001164286"/>
    </source>
</evidence>
<reference evidence="2" key="1">
    <citation type="journal article" date="2022" name="G3 (Bethesda)">
        <title>High quality genome of the basidiomycete yeast Dioszegia hungarica PDD-24b-2 isolated from cloud water.</title>
        <authorList>
            <person name="Jarrige D."/>
            <person name="Haridas S."/>
            <person name="Bleykasten-Grosshans C."/>
            <person name="Joly M."/>
            <person name="Nadalig T."/>
            <person name="Sancelme M."/>
            <person name="Vuilleumier S."/>
            <person name="Grigoriev I.V."/>
            <person name="Amato P."/>
            <person name="Bringel F."/>
        </authorList>
    </citation>
    <scope>NUCLEOTIDE SEQUENCE</scope>
    <source>
        <strain evidence="2">PDD-24b-2</strain>
    </source>
</reference>
<dbReference type="InterPro" id="IPR032675">
    <property type="entry name" value="LRR_dom_sf"/>
</dbReference>
<feature type="compositionally biased region" description="Acidic residues" evidence="1">
    <location>
        <begin position="1036"/>
        <end position="1047"/>
    </location>
</feature>
<protein>
    <submittedName>
        <fullName evidence="2">Uncharacterized protein</fullName>
    </submittedName>
</protein>
<accession>A0AA38LU65</accession>
<proteinExistence type="predicted"/>
<dbReference type="SUPFAM" id="SSF52047">
    <property type="entry name" value="RNI-like"/>
    <property type="match status" value="1"/>
</dbReference>
<feature type="compositionally biased region" description="Low complexity" evidence="1">
    <location>
        <begin position="611"/>
        <end position="620"/>
    </location>
</feature>
<dbReference type="GeneID" id="77731895"/>
<dbReference type="Gene3D" id="1.25.40.10">
    <property type="entry name" value="Tetratricopeptide repeat domain"/>
    <property type="match status" value="1"/>
</dbReference>
<sequence length="1047" mass="116883">MSGAAPRPGSAHFLRAQQLFRKDQWSQAAKAFKEAIDAGSEEPEAYESMSTCYLRQAQREVKEHEGTGKGGDGLGMYEAAVEAALRAEAKSAGERWQPSFILADILFSRQQYILAGLHLRHAMALPSFITATPQERSLLSSFSDRIALHTQQLRQSFAEQEQGTTDVHRSKRRSSERAGPELDRSASVISKLSPDILLRVVEVGRVDDPGLPERLSGVCRRIRQILVGQPGVWQKLDIGGKPHLELRVKTYLERCDGDKGLSATGLKELRIRESYKWEDPAAIGRILAPHAGYIERLEVVAKDPVGLLFWLRASMAHLRYLTIRCSSQEKYLSMKSLHFGLLPAGSGQLEEVDIEAVRYQGEDAPGGENISWVENPRIQLANLKVLRLQECWTFGAYDDLLVLLRSALILREVYIGAFYWHPDTEGSAETGKPRTLIRLEHLKKWSCQPDEMEDQFDHIGLFRAISAPSLTHLDLLIPDRDSAGVLQAEGLRDALPHLLELTIRHADLQADSGIPFAEALQPLSALRYLHLHDCENTGENFYRPFTANTTPPLLPNLVALAISEDPHVQAATLRSLVESRVPHADRSVQSVAGLLAIRSRRLANPDPLPFAASQQPPSSSDTSAMAAIPPPRLRWLSISDCKGVDPMDSLIYPYLELSLDYYKCSSDKPPGAGRGMWDSVGRDHFLRGDWDMATNSLNDAILSGCEEPEAYECLATCYLRRYRQEAFEQTRTGSGADGLMMYELAVQTAMKAEASFGQTRWQPYFILADLFSLRQQYTLARSYYSHTLAHPSFLSATLQERSLILTQSEDVAHHLLSGWPRPPLQVGGAQERPVQAVAIQSPGHRQNRLQSVLPPDVILRIVEVGRISDPGLPERLSGVCRRIRQILVGQPGLWQKLVLGGGKHPVLKTKTYLERCRGGNEAGETGLRELHVTEDFDWEDWEVADAVGRLLPPHAGFIERLHLQSKEHTPAPITRWLYRSMSSLRSLTVETDWSNAEPTTSSLDFDLLPSNSGQLEELTLRRVTFAAGKRPRQGEDGTEEDEAVWES</sequence>
<comment type="caution">
    <text evidence="2">The sequence shown here is derived from an EMBL/GenBank/DDBJ whole genome shotgun (WGS) entry which is preliminary data.</text>
</comment>
<dbReference type="SUPFAM" id="SSF48452">
    <property type="entry name" value="TPR-like"/>
    <property type="match status" value="2"/>
</dbReference>
<dbReference type="AlphaFoldDB" id="A0AA38LU65"/>
<dbReference type="InterPro" id="IPR011990">
    <property type="entry name" value="TPR-like_helical_dom_sf"/>
</dbReference>
<feature type="compositionally biased region" description="Basic and acidic residues" evidence="1">
    <location>
        <begin position="173"/>
        <end position="184"/>
    </location>
</feature>
<organism evidence="2 3">
    <name type="scientific">Dioszegia hungarica</name>
    <dbReference type="NCBI Taxonomy" id="4972"/>
    <lineage>
        <taxon>Eukaryota</taxon>
        <taxon>Fungi</taxon>
        <taxon>Dikarya</taxon>
        <taxon>Basidiomycota</taxon>
        <taxon>Agaricomycotina</taxon>
        <taxon>Tremellomycetes</taxon>
        <taxon>Tremellales</taxon>
        <taxon>Bulleribasidiaceae</taxon>
        <taxon>Dioszegia</taxon>
    </lineage>
</organism>
<keyword evidence="3" id="KW-1185">Reference proteome</keyword>